<dbReference type="GO" id="GO:0008270">
    <property type="term" value="F:zinc ion binding"/>
    <property type="evidence" value="ECO:0007669"/>
    <property type="project" value="UniProtKB-KW"/>
</dbReference>
<feature type="compositionally biased region" description="Basic and acidic residues" evidence="6">
    <location>
        <begin position="1"/>
        <end position="11"/>
    </location>
</feature>
<dbReference type="InterPro" id="IPR057373">
    <property type="entry name" value="ZNFX1"/>
</dbReference>
<dbReference type="EMBL" id="VTPC01001135">
    <property type="protein sequence ID" value="KAF2902956.1"/>
    <property type="molecule type" value="Genomic_DNA"/>
</dbReference>
<dbReference type="InterPro" id="IPR000967">
    <property type="entry name" value="Znf_NFX1"/>
</dbReference>
<feature type="domain" description="NF-X1-type" evidence="7">
    <location>
        <begin position="1365"/>
        <end position="1392"/>
    </location>
</feature>
<feature type="domain" description="NF-X1-type" evidence="7">
    <location>
        <begin position="1226"/>
        <end position="1252"/>
    </location>
</feature>
<organism evidence="8 9">
    <name type="scientific">Ignelater luminosus</name>
    <name type="common">Cucubano</name>
    <name type="synonym">Pyrophorus luminosus</name>
    <dbReference type="NCBI Taxonomy" id="2038154"/>
    <lineage>
        <taxon>Eukaryota</taxon>
        <taxon>Metazoa</taxon>
        <taxon>Ecdysozoa</taxon>
        <taxon>Arthropoda</taxon>
        <taxon>Hexapoda</taxon>
        <taxon>Insecta</taxon>
        <taxon>Pterygota</taxon>
        <taxon>Neoptera</taxon>
        <taxon>Endopterygota</taxon>
        <taxon>Coleoptera</taxon>
        <taxon>Polyphaga</taxon>
        <taxon>Elateriformia</taxon>
        <taxon>Elateroidea</taxon>
        <taxon>Elateridae</taxon>
        <taxon>Agrypninae</taxon>
        <taxon>Pyrophorini</taxon>
        <taxon>Ignelater</taxon>
    </lineage>
</organism>
<evidence type="ECO:0000256" key="2">
    <source>
        <dbReference type="ARBA" id="ARBA00022737"/>
    </source>
</evidence>
<dbReference type="Pfam" id="PF13087">
    <property type="entry name" value="AAA_12"/>
    <property type="match status" value="1"/>
</dbReference>
<keyword evidence="4" id="KW-0862">Zinc</keyword>
<feature type="domain" description="NF-X1-type" evidence="7">
    <location>
        <begin position="1255"/>
        <end position="1274"/>
    </location>
</feature>
<evidence type="ECO:0000256" key="5">
    <source>
        <dbReference type="SAM" id="Coils"/>
    </source>
</evidence>
<dbReference type="Pfam" id="PF13086">
    <property type="entry name" value="AAA_11"/>
    <property type="match status" value="1"/>
</dbReference>
<evidence type="ECO:0000256" key="1">
    <source>
        <dbReference type="ARBA" id="ARBA00022723"/>
    </source>
</evidence>
<comment type="caution">
    <text evidence="8">The sequence shown here is derived from an EMBL/GenBank/DDBJ whole genome shotgun (WGS) entry which is preliminary data.</text>
</comment>
<accession>A0A8K0GKN1</accession>
<proteinExistence type="predicted"/>
<protein>
    <recommendedName>
        <fullName evidence="7">NF-X1-type domain-containing protein</fullName>
    </recommendedName>
</protein>
<dbReference type="GO" id="GO:0004386">
    <property type="term" value="F:helicase activity"/>
    <property type="evidence" value="ECO:0007669"/>
    <property type="project" value="InterPro"/>
</dbReference>
<feature type="compositionally biased region" description="Polar residues" evidence="6">
    <location>
        <begin position="62"/>
        <end position="73"/>
    </location>
</feature>
<feature type="domain" description="NF-X1-type" evidence="7">
    <location>
        <begin position="1397"/>
        <end position="1420"/>
    </location>
</feature>
<dbReference type="InterPro" id="IPR045055">
    <property type="entry name" value="DNA2/NAM7-like"/>
</dbReference>
<dbReference type="CDD" id="cd18808">
    <property type="entry name" value="SF1_C_Upf1"/>
    <property type="match status" value="1"/>
</dbReference>
<gene>
    <name evidence="8" type="ORF">ILUMI_03225</name>
</gene>
<evidence type="ECO:0000256" key="3">
    <source>
        <dbReference type="ARBA" id="ARBA00022771"/>
    </source>
</evidence>
<evidence type="ECO:0000256" key="4">
    <source>
        <dbReference type="ARBA" id="ARBA00022833"/>
    </source>
</evidence>
<evidence type="ECO:0000313" key="9">
    <source>
        <dbReference type="Proteomes" id="UP000801492"/>
    </source>
</evidence>
<dbReference type="Proteomes" id="UP000801492">
    <property type="component" value="Unassembled WGS sequence"/>
</dbReference>
<feature type="region of interest" description="Disordered" evidence="6">
    <location>
        <begin position="43"/>
        <end position="73"/>
    </location>
</feature>
<feature type="region of interest" description="Disordered" evidence="6">
    <location>
        <begin position="1"/>
        <end position="29"/>
    </location>
</feature>
<dbReference type="GO" id="GO:0031048">
    <property type="term" value="P:regulatory ncRNA-mediated heterochromatin formation"/>
    <property type="evidence" value="ECO:0007669"/>
    <property type="project" value="TreeGrafter"/>
</dbReference>
<evidence type="ECO:0000256" key="6">
    <source>
        <dbReference type="SAM" id="MobiDB-lite"/>
    </source>
</evidence>
<dbReference type="InterPro" id="IPR041679">
    <property type="entry name" value="DNA2/NAM7-like_C"/>
</dbReference>
<keyword evidence="9" id="KW-1185">Reference proteome</keyword>
<dbReference type="Gene3D" id="3.40.50.300">
    <property type="entry name" value="P-loop containing nucleotide triphosphate hydrolases"/>
    <property type="match status" value="3"/>
</dbReference>
<dbReference type="FunFam" id="3.40.50.300:FF:000742">
    <property type="entry name" value="NFX1-type zinc finger-containing protein 1"/>
    <property type="match status" value="1"/>
</dbReference>
<dbReference type="PANTHER" id="PTHR10887:SF341">
    <property type="entry name" value="NFX1-TYPE ZINC FINGER-CONTAINING PROTEIN 1"/>
    <property type="match status" value="1"/>
</dbReference>
<keyword evidence="1" id="KW-0479">Metal-binding</keyword>
<reference evidence="8" key="1">
    <citation type="submission" date="2019-08" db="EMBL/GenBank/DDBJ databases">
        <title>The genome of the North American firefly Photinus pyralis.</title>
        <authorList>
            <consortium name="Photinus pyralis genome working group"/>
            <person name="Fallon T.R."/>
            <person name="Sander Lower S.E."/>
            <person name="Weng J.-K."/>
        </authorList>
    </citation>
    <scope>NUCLEOTIDE SEQUENCE</scope>
    <source>
        <strain evidence="8">TRF0915ILg1</strain>
        <tissue evidence="8">Whole body</tissue>
    </source>
</reference>
<keyword evidence="2" id="KW-0677">Repeat</keyword>
<keyword evidence="3" id="KW-0863">Zinc-finger</keyword>
<dbReference type="InterPro" id="IPR027417">
    <property type="entry name" value="P-loop_NTPase"/>
</dbReference>
<sequence length="1441" mass="166565">MEDKGKSKINDDTAGPSKPPDERAVAKNGVILEERPLIRLCKPGHQPLRLPTKNTKSHQHASKPNPNKINTNRDLPSLLDIKINNVRELKAHTQQLHKSLNGKIKTKRVLTIGFKKLEEWSNKEPHHLMFELVHQMKQFEELLESNMSEDMIVLILKVLAKLCSSPFKENKTEIMNLASKEKFIARLQNYIVVRLPFLEPPERKNNALFWDDVDGFFENLIVVFESLIQSIPTKACEVLPKIIKSIIRTIPILETEQNLTVSVDTKQKLEKLQEKSELCKIELEKVKREKGDYELEPPDDFRQMNVYPTAGEIMTSERTFVRRHRIKGSYENVDQYLDVQFRLLREDFIAPLRKGIHEYRSRNSKPAKRISNIRVYPHVEFLSPRYSNGQTGVLVQFEKSPINFKLYKRLMYGALVCFTNDDFSTLLFGKIIERDEALLRQGKVVVSFQSDYNNYKLNAPYLMIEYSVYFEPYYHVLKALQNIQEDKFPLKDYFIDVKTEIELPDYLNGNSIYKIKDFSVNLSDTSSWPSAIELGLDNTQYAAFKAALTQKFVVIQGPPGTGKTYLGLQIAKTLIQNDSVRYTRTPILVVCYTNHALDQFLEGLTDTTTRIVRVGGQSKNEELEKFNLVNRRKASRHRFRNAVLNDLHKQVCDELRTIKDISETIDEIPKFKGIINFKHFATIDHNLRRSWFATASSDEIIQWLLCDAHNYFTKERETHQVPLEEEMNAEEGEASNSVVEKELDKLLEDEARNAHGFNEFEYFAELVSSKSDQVTYMVTTSKLKKHINEILDKLKGLDQASDNETDEKWVLEHQATILQVTLDYLQMRLDEGKSMKVRSKPANIDLKHPENIPANSRWKLYFYWLQKYQESLVQEMVNLENKYRRTYNQYNEMRNIEDAEIMKQMTVVGMTTTGAARLQSVLQALQCRIVIVEEAAEVLESHIVVSLTEHCEHLILIGDHQQLRPSTADYKMEKDYNLGISLFERMVLNNVQCHVLGVQHRMRPEIAKLIVPNVYPKLDNHSSVYNFPRVLGIDANLYFIDHRYPEKESGDSSKKNMHEATFLIRLACYLVQNGYEPKDVTIIAAYSGQMFALWEVRKQYESLSSVRITVLDNYQGEESRIILLSLVRNNEDNKIGFLKIENRVCVALSRAKEGFYMMGNIELLSQNSEIWPKVKATLESQQALGRSLLLRCEIHPAELMRVEVAEDFDKVPRGGCNKMCDGLLKCGHTCPKICHVEDKEHINTECSVICSKILCENNHQCEKRCYEDCGECKFPMERTLQCFHTQMVPCYLDLSEYKCQIPVEVDLPCGHKQKISCSADVSAYQCTVPVEASLPCGHKVQDKPCFKNIETYPCPFPCDTRVESCGHTCSKQCHVKDDPDHLHYYCYKPCLKAYVDCSMPDGEKHPCTKWCFEQCPPCPVIVKKSQKSLCTLFNCCLLYRC</sequence>
<dbReference type="PANTHER" id="PTHR10887">
    <property type="entry name" value="DNA2/NAM7 HELICASE FAMILY"/>
    <property type="match status" value="1"/>
</dbReference>
<dbReference type="OrthoDB" id="2423195at2759"/>
<feature type="domain" description="NF-X1-type" evidence="7">
    <location>
        <begin position="1336"/>
        <end position="1360"/>
    </location>
</feature>
<dbReference type="SUPFAM" id="SSF52540">
    <property type="entry name" value="P-loop containing nucleoside triphosphate hydrolases"/>
    <property type="match status" value="1"/>
</dbReference>
<dbReference type="GO" id="GO:0031380">
    <property type="term" value="C:nuclear RNA-directed RNA polymerase complex"/>
    <property type="evidence" value="ECO:0007669"/>
    <property type="project" value="TreeGrafter"/>
</dbReference>
<dbReference type="SMART" id="SM00438">
    <property type="entry name" value="ZnF_NFX"/>
    <property type="match status" value="5"/>
</dbReference>
<dbReference type="InterPro" id="IPR041677">
    <property type="entry name" value="DNA2/NAM7_AAA_11"/>
</dbReference>
<dbReference type="Pfam" id="PF25396">
    <property type="entry name" value="ZNFX1"/>
    <property type="match status" value="1"/>
</dbReference>
<evidence type="ECO:0000259" key="7">
    <source>
        <dbReference type="SMART" id="SM00438"/>
    </source>
</evidence>
<feature type="coiled-coil region" evidence="5">
    <location>
        <begin position="869"/>
        <end position="896"/>
    </location>
</feature>
<dbReference type="InterPro" id="IPR047187">
    <property type="entry name" value="SF1_C_Upf1"/>
</dbReference>
<evidence type="ECO:0000313" key="8">
    <source>
        <dbReference type="EMBL" id="KAF2902956.1"/>
    </source>
</evidence>
<keyword evidence="5" id="KW-0175">Coiled coil</keyword>
<name>A0A8K0GKN1_IGNLU</name>